<dbReference type="UniPathway" id="UPA00345"/>
<dbReference type="InterPro" id="IPR001059">
    <property type="entry name" value="Transl_elong_P/YeiP_cen"/>
</dbReference>
<dbReference type="InterPro" id="IPR012340">
    <property type="entry name" value="NA-bd_OB-fold"/>
</dbReference>
<dbReference type="AlphaFoldDB" id="A0A7C3LR09"/>
<dbReference type="Gene3D" id="2.40.50.140">
    <property type="entry name" value="Nucleic acid-binding proteins"/>
    <property type="match status" value="2"/>
</dbReference>
<evidence type="ECO:0000313" key="12">
    <source>
        <dbReference type="EMBL" id="HFT92462.1"/>
    </source>
</evidence>
<dbReference type="InterPro" id="IPR008991">
    <property type="entry name" value="Translation_prot_SH3-like_sf"/>
</dbReference>
<dbReference type="InterPro" id="IPR011768">
    <property type="entry name" value="Transl_elongation_fac_P"/>
</dbReference>
<dbReference type="FunFam" id="2.40.50.140:FF:000004">
    <property type="entry name" value="Elongation factor P"/>
    <property type="match status" value="1"/>
</dbReference>
<reference evidence="12" key="1">
    <citation type="journal article" date="2020" name="mSystems">
        <title>Genome- and Community-Level Interaction Insights into Carbon Utilization and Element Cycling Functions of Hydrothermarchaeota in Hydrothermal Sediment.</title>
        <authorList>
            <person name="Zhou Z."/>
            <person name="Liu Y."/>
            <person name="Xu W."/>
            <person name="Pan J."/>
            <person name="Luo Z.H."/>
            <person name="Li M."/>
        </authorList>
    </citation>
    <scope>NUCLEOTIDE SEQUENCE [LARGE SCALE GENOMIC DNA]</scope>
    <source>
        <strain evidence="12">SpSt-902</strain>
    </source>
</reference>
<evidence type="ECO:0000256" key="6">
    <source>
        <dbReference type="ARBA" id="ARBA00022917"/>
    </source>
</evidence>
<dbReference type="Pfam" id="PF09285">
    <property type="entry name" value="Elong-fact-P_C"/>
    <property type="match status" value="1"/>
</dbReference>
<dbReference type="SMART" id="SM01185">
    <property type="entry name" value="EFP"/>
    <property type="match status" value="1"/>
</dbReference>
<dbReference type="InterPro" id="IPR020599">
    <property type="entry name" value="Transl_elong_fac_P/YeiP"/>
</dbReference>
<feature type="domain" description="Elongation factor P C-terminal" evidence="10">
    <location>
        <begin position="131"/>
        <end position="186"/>
    </location>
</feature>
<protein>
    <recommendedName>
        <fullName evidence="7 8">Elongation factor P</fullName>
        <shortName evidence="7">EF-P</shortName>
    </recommendedName>
</protein>
<dbReference type="CDD" id="cd05794">
    <property type="entry name" value="S1_EF-P_repeat_2"/>
    <property type="match status" value="1"/>
</dbReference>
<dbReference type="Gene3D" id="2.30.30.30">
    <property type="match status" value="1"/>
</dbReference>
<dbReference type="GO" id="GO:0003746">
    <property type="term" value="F:translation elongation factor activity"/>
    <property type="evidence" value="ECO:0007669"/>
    <property type="project" value="UniProtKB-UniRule"/>
</dbReference>
<dbReference type="Pfam" id="PF01132">
    <property type="entry name" value="EFP"/>
    <property type="match status" value="1"/>
</dbReference>
<dbReference type="NCBIfam" id="TIGR00038">
    <property type="entry name" value="efp"/>
    <property type="match status" value="1"/>
</dbReference>
<keyword evidence="6 7" id="KW-0648">Protein biosynthesis</keyword>
<evidence type="ECO:0000259" key="10">
    <source>
        <dbReference type="SMART" id="SM00841"/>
    </source>
</evidence>
<dbReference type="InterPro" id="IPR013852">
    <property type="entry name" value="Transl_elong_P/YeiP_CS"/>
</dbReference>
<evidence type="ECO:0000256" key="9">
    <source>
        <dbReference type="RuleBase" id="RU004389"/>
    </source>
</evidence>
<comment type="subcellular location">
    <subcellularLocation>
        <location evidence="1 7">Cytoplasm</location>
    </subcellularLocation>
</comment>
<dbReference type="GO" id="GO:0005829">
    <property type="term" value="C:cytosol"/>
    <property type="evidence" value="ECO:0007669"/>
    <property type="project" value="UniProtKB-ARBA"/>
</dbReference>
<organism evidence="12">
    <name type="scientific">Leptospirillum ferriphilum</name>
    <dbReference type="NCBI Taxonomy" id="178606"/>
    <lineage>
        <taxon>Bacteria</taxon>
        <taxon>Pseudomonadati</taxon>
        <taxon>Nitrospirota</taxon>
        <taxon>Nitrospiria</taxon>
        <taxon>Nitrospirales</taxon>
        <taxon>Nitrospiraceae</taxon>
        <taxon>Leptospirillum</taxon>
    </lineage>
</organism>
<dbReference type="PROSITE" id="PS01275">
    <property type="entry name" value="EFP"/>
    <property type="match status" value="1"/>
</dbReference>
<evidence type="ECO:0000259" key="11">
    <source>
        <dbReference type="SMART" id="SM01185"/>
    </source>
</evidence>
<dbReference type="InterPro" id="IPR014722">
    <property type="entry name" value="Rib_uL2_dom2"/>
</dbReference>
<evidence type="ECO:0000256" key="3">
    <source>
        <dbReference type="ARBA" id="ARBA00009479"/>
    </source>
</evidence>
<comment type="similarity">
    <text evidence="3 7 9">Belongs to the elongation factor P family.</text>
</comment>
<dbReference type="GO" id="GO:0043043">
    <property type="term" value="P:peptide biosynthetic process"/>
    <property type="evidence" value="ECO:0007669"/>
    <property type="project" value="InterPro"/>
</dbReference>
<evidence type="ECO:0000256" key="2">
    <source>
        <dbReference type="ARBA" id="ARBA00004815"/>
    </source>
</evidence>
<proteinExistence type="inferred from homology"/>
<dbReference type="NCBIfam" id="NF001810">
    <property type="entry name" value="PRK00529.1"/>
    <property type="match status" value="1"/>
</dbReference>
<evidence type="ECO:0000256" key="5">
    <source>
        <dbReference type="ARBA" id="ARBA00022768"/>
    </source>
</evidence>
<evidence type="ECO:0000256" key="8">
    <source>
        <dbReference type="NCBIfam" id="TIGR00038"/>
    </source>
</evidence>
<comment type="pathway">
    <text evidence="2 7">Protein biosynthesis; polypeptide chain elongation.</text>
</comment>
<dbReference type="InterPro" id="IPR013185">
    <property type="entry name" value="Transl_elong_KOW-like"/>
</dbReference>
<dbReference type="SMART" id="SM00841">
    <property type="entry name" value="Elong-fact-P_C"/>
    <property type="match status" value="1"/>
</dbReference>
<evidence type="ECO:0000256" key="1">
    <source>
        <dbReference type="ARBA" id="ARBA00004496"/>
    </source>
</evidence>
<gene>
    <name evidence="7 12" type="primary">efp</name>
    <name evidence="12" type="ORF">ENX03_00700</name>
</gene>
<keyword evidence="4 7" id="KW-0963">Cytoplasm</keyword>
<comment type="caution">
    <text evidence="12">The sequence shown here is derived from an EMBL/GenBank/DDBJ whole genome shotgun (WGS) entry which is preliminary data.</text>
</comment>
<dbReference type="PANTHER" id="PTHR30053:SF12">
    <property type="entry name" value="ELONGATION FACTOR P (EF-P) FAMILY PROTEIN"/>
    <property type="match status" value="1"/>
</dbReference>
<comment type="function">
    <text evidence="7">Involved in peptide bond synthesis. Stimulates efficient translation and peptide-bond synthesis on native or reconstituted 70S ribosomes in vitro. Probably functions indirectly by altering the affinity of the ribosome for aminoacyl-tRNA, thus increasing their reactivity as acceptors for peptidyl transferase.</text>
</comment>
<dbReference type="PIRSF" id="PIRSF005901">
    <property type="entry name" value="EF-P"/>
    <property type="match status" value="1"/>
</dbReference>
<sequence length="191" mass="21450">MGVIVTNEFRNGARLELDGEPYIIVEFQHVKPGKGGAFVRTRLKSLKAGNVIDRTFRSGEKFDEPDIEEKTMQFLYAEGSDYIFMDTENYEQLSLSKSELGDRVFYLKEQMIANILYYRGKAITVELPLFVELKITETDPARKGDTASGGSKPAKLESGAVVKVPFHLQEGDIIKVDTRTGDYIERVKAAS</sequence>
<dbReference type="PANTHER" id="PTHR30053">
    <property type="entry name" value="ELONGATION FACTOR P"/>
    <property type="match status" value="1"/>
</dbReference>
<evidence type="ECO:0000256" key="7">
    <source>
        <dbReference type="HAMAP-Rule" id="MF_00141"/>
    </source>
</evidence>
<dbReference type="FunFam" id="2.30.30.30:FF:000003">
    <property type="entry name" value="Elongation factor P"/>
    <property type="match status" value="1"/>
</dbReference>
<dbReference type="SUPFAM" id="SSF50249">
    <property type="entry name" value="Nucleic acid-binding proteins"/>
    <property type="match status" value="2"/>
</dbReference>
<dbReference type="InterPro" id="IPR015365">
    <property type="entry name" value="Elong-fact-P_C"/>
</dbReference>
<dbReference type="Pfam" id="PF08207">
    <property type="entry name" value="EFP_N"/>
    <property type="match status" value="1"/>
</dbReference>
<name>A0A7C3LR09_9BACT</name>
<evidence type="ECO:0000256" key="4">
    <source>
        <dbReference type="ARBA" id="ARBA00022490"/>
    </source>
</evidence>
<dbReference type="SUPFAM" id="SSF50104">
    <property type="entry name" value="Translation proteins SH3-like domain"/>
    <property type="match status" value="1"/>
</dbReference>
<dbReference type="EMBL" id="DTMM01000010">
    <property type="protein sequence ID" value="HFT92462.1"/>
    <property type="molecule type" value="Genomic_DNA"/>
</dbReference>
<dbReference type="HAMAP" id="MF_00141">
    <property type="entry name" value="EF_P"/>
    <property type="match status" value="1"/>
</dbReference>
<accession>A0A7C3LR09</accession>
<keyword evidence="5 7" id="KW-0251">Elongation factor</keyword>
<dbReference type="FunFam" id="2.40.50.140:FF:000009">
    <property type="entry name" value="Elongation factor P"/>
    <property type="match status" value="1"/>
</dbReference>
<feature type="domain" description="Translation elongation factor P/YeiP central" evidence="11">
    <location>
        <begin position="69"/>
        <end position="123"/>
    </location>
</feature>
<dbReference type="CDD" id="cd04470">
    <property type="entry name" value="S1_EF-P_repeat_1"/>
    <property type="match status" value="1"/>
</dbReference>